<dbReference type="OrthoDB" id="68336at2759"/>
<dbReference type="GO" id="GO:0042973">
    <property type="term" value="F:glucan endo-1,3-beta-D-glucosidase activity"/>
    <property type="evidence" value="ECO:0007669"/>
    <property type="project" value="UniProtKB-EC"/>
</dbReference>
<dbReference type="GO" id="GO:0009277">
    <property type="term" value="C:fungal-type cell wall"/>
    <property type="evidence" value="ECO:0007669"/>
    <property type="project" value="TreeGrafter"/>
</dbReference>
<evidence type="ECO:0000256" key="4">
    <source>
        <dbReference type="ARBA" id="ARBA00008773"/>
    </source>
</evidence>
<keyword evidence="21" id="KW-0812">Transmembrane</keyword>
<keyword evidence="9" id="KW-0732">Signal</keyword>
<keyword evidence="13" id="KW-0119">Carbohydrate metabolism</keyword>
<dbReference type="GO" id="GO:0071555">
    <property type="term" value="P:cell wall organization"/>
    <property type="evidence" value="ECO:0007669"/>
    <property type="project" value="UniProtKB-KW"/>
</dbReference>
<feature type="compositionally biased region" description="Low complexity" evidence="20">
    <location>
        <begin position="257"/>
        <end position="281"/>
    </location>
</feature>
<evidence type="ECO:0000256" key="5">
    <source>
        <dbReference type="ARBA" id="ARBA00012780"/>
    </source>
</evidence>
<dbReference type="SUPFAM" id="SSF51445">
    <property type="entry name" value="(Trans)glycosidases"/>
    <property type="match status" value="1"/>
</dbReference>
<evidence type="ECO:0000256" key="10">
    <source>
        <dbReference type="ARBA" id="ARBA00022801"/>
    </source>
</evidence>
<evidence type="ECO:0000256" key="15">
    <source>
        <dbReference type="ARBA" id="ARBA00023326"/>
    </source>
</evidence>
<reference evidence="22 23" key="1">
    <citation type="submission" date="2017-03" db="EMBL/GenBank/DDBJ databases">
        <title>Genomes of endolithic fungi from Antarctica.</title>
        <authorList>
            <person name="Coleine C."/>
            <person name="Masonjones S."/>
            <person name="Stajich J.E."/>
        </authorList>
    </citation>
    <scope>NUCLEOTIDE SEQUENCE [LARGE SCALE GENOMIC DNA]</scope>
    <source>
        <strain evidence="22 23">CCFEE 6315</strain>
    </source>
</reference>
<evidence type="ECO:0000256" key="7">
    <source>
        <dbReference type="ARBA" id="ARBA00022512"/>
    </source>
</evidence>
<feature type="region of interest" description="Disordered" evidence="20">
    <location>
        <begin position="1"/>
        <end position="169"/>
    </location>
</feature>
<keyword evidence="7" id="KW-0134">Cell wall</keyword>
<comment type="subcellular location">
    <subcellularLocation>
        <location evidence="3">Cell membrane</location>
        <topology evidence="3">Single-pass type II membrane protein</topology>
    </subcellularLocation>
    <subcellularLocation>
        <location evidence="2">Secreted</location>
        <location evidence="2">Cell wall</location>
    </subcellularLocation>
</comment>
<comment type="similarity">
    <text evidence="4 19">Belongs to the glycosyl hydrolase 17 family.</text>
</comment>
<dbReference type="GO" id="GO:0005576">
    <property type="term" value="C:extracellular region"/>
    <property type="evidence" value="ECO:0007669"/>
    <property type="project" value="TreeGrafter"/>
</dbReference>
<evidence type="ECO:0000256" key="3">
    <source>
        <dbReference type="ARBA" id="ARBA00004401"/>
    </source>
</evidence>
<dbReference type="PANTHER" id="PTHR16631">
    <property type="entry name" value="GLUCAN 1,3-BETA-GLUCOSIDASE"/>
    <property type="match status" value="1"/>
</dbReference>
<dbReference type="EMBL" id="NAJL01000036">
    <property type="protein sequence ID" value="TKA25322.1"/>
    <property type="molecule type" value="Genomic_DNA"/>
</dbReference>
<dbReference type="GO" id="GO:0005886">
    <property type="term" value="C:plasma membrane"/>
    <property type="evidence" value="ECO:0007669"/>
    <property type="project" value="UniProtKB-SubCell"/>
</dbReference>
<keyword evidence="23" id="KW-1185">Reference proteome</keyword>
<evidence type="ECO:0000256" key="18">
    <source>
        <dbReference type="ARBA" id="ARBA00043078"/>
    </source>
</evidence>
<keyword evidence="15" id="KW-0624">Polysaccharide degradation</keyword>
<evidence type="ECO:0000256" key="9">
    <source>
        <dbReference type="ARBA" id="ARBA00022729"/>
    </source>
</evidence>
<dbReference type="AlphaFoldDB" id="A0A4U0TTN5"/>
<evidence type="ECO:0000256" key="14">
    <source>
        <dbReference type="ARBA" id="ARBA00023316"/>
    </source>
</evidence>
<evidence type="ECO:0000256" key="8">
    <source>
        <dbReference type="ARBA" id="ARBA00022525"/>
    </source>
</evidence>
<dbReference type="InterPro" id="IPR017853">
    <property type="entry name" value="GH"/>
</dbReference>
<keyword evidence="12" id="KW-0325">Glycoprotein</keyword>
<comment type="function">
    <text evidence="16">Glucanases play a role in cell expansion during growth, in cell-cell fusion during mating, and in spore release during sporulation. This enzyme may be involved in beta-glucan degradation. Active on laminarin and lichenan.</text>
</comment>
<dbReference type="Pfam" id="PF00332">
    <property type="entry name" value="Glyco_hydro_17"/>
    <property type="match status" value="1"/>
</dbReference>
<evidence type="ECO:0000313" key="22">
    <source>
        <dbReference type="EMBL" id="TKA25322.1"/>
    </source>
</evidence>
<comment type="catalytic activity">
    <reaction evidence="1">
        <text>Hydrolysis of (1-&gt;3)-beta-D-glucosidic linkages in (1-&gt;3)-beta-D-glucans.</text>
        <dbReference type="EC" id="3.2.1.39"/>
    </reaction>
</comment>
<dbReference type="InterPro" id="IPR000490">
    <property type="entry name" value="Glyco_hydro_17"/>
</dbReference>
<evidence type="ECO:0000256" key="21">
    <source>
        <dbReference type="SAM" id="Phobius"/>
    </source>
</evidence>
<evidence type="ECO:0000256" key="19">
    <source>
        <dbReference type="RuleBase" id="RU004335"/>
    </source>
</evidence>
<protein>
    <recommendedName>
        <fullName evidence="5">glucan endo-1,3-beta-D-glucosidase</fullName>
        <ecNumber evidence="5">3.2.1.39</ecNumber>
    </recommendedName>
    <alternativeName>
        <fullName evidence="18">Endo-1,3-beta-glucanase btgC</fullName>
    </alternativeName>
    <alternativeName>
        <fullName evidence="17">Laminarinase btgC</fullName>
    </alternativeName>
</protein>
<dbReference type="Gene3D" id="3.20.20.80">
    <property type="entry name" value="Glycosidases"/>
    <property type="match status" value="1"/>
</dbReference>
<evidence type="ECO:0000256" key="12">
    <source>
        <dbReference type="ARBA" id="ARBA00023180"/>
    </source>
</evidence>
<evidence type="ECO:0000256" key="20">
    <source>
        <dbReference type="SAM" id="MobiDB-lite"/>
    </source>
</evidence>
<comment type="caution">
    <text evidence="22">The sequence shown here is derived from an EMBL/GenBank/DDBJ whole genome shotgun (WGS) entry which is preliminary data.</text>
</comment>
<proteinExistence type="inferred from homology"/>
<evidence type="ECO:0000256" key="17">
    <source>
        <dbReference type="ARBA" id="ARBA00042373"/>
    </source>
</evidence>
<feature type="compositionally biased region" description="Basic and acidic residues" evidence="20">
    <location>
        <begin position="212"/>
        <end position="221"/>
    </location>
</feature>
<evidence type="ECO:0000313" key="23">
    <source>
        <dbReference type="Proteomes" id="UP000308549"/>
    </source>
</evidence>
<feature type="compositionally biased region" description="Basic and acidic residues" evidence="20">
    <location>
        <begin position="138"/>
        <end position="153"/>
    </location>
</feature>
<dbReference type="PANTHER" id="PTHR16631:SF17">
    <property type="entry name" value="GLUCAN ENDO-1,3-BETA-GLUCOSIDASE BTGC"/>
    <property type="match status" value="1"/>
</dbReference>
<evidence type="ECO:0000256" key="13">
    <source>
        <dbReference type="ARBA" id="ARBA00023277"/>
    </source>
</evidence>
<evidence type="ECO:0000256" key="11">
    <source>
        <dbReference type="ARBA" id="ARBA00023136"/>
    </source>
</evidence>
<dbReference type="Proteomes" id="UP000308549">
    <property type="component" value="Unassembled WGS sequence"/>
</dbReference>
<dbReference type="GO" id="GO:0009986">
    <property type="term" value="C:cell surface"/>
    <property type="evidence" value="ECO:0007669"/>
    <property type="project" value="TreeGrafter"/>
</dbReference>
<accession>A0A4U0TTN5</accession>
<evidence type="ECO:0000256" key="6">
    <source>
        <dbReference type="ARBA" id="ARBA00022475"/>
    </source>
</evidence>
<keyword evidence="10" id="KW-0378">Hydrolase</keyword>
<keyword evidence="11 21" id="KW-0472">Membrane</keyword>
<dbReference type="GO" id="GO:0000272">
    <property type="term" value="P:polysaccharide catabolic process"/>
    <property type="evidence" value="ECO:0007669"/>
    <property type="project" value="UniProtKB-KW"/>
</dbReference>
<dbReference type="InterPro" id="IPR050732">
    <property type="entry name" value="Beta-glucan_modifiers"/>
</dbReference>
<keyword evidence="21" id="KW-1133">Transmembrane helix</keyword>
<feature type="transmembrane region" description="Helical" evidence="21">
    <location>
        <begin position="232"/>
        <end position="256"/>
    </location>
</feature>
<feature type="region of interest" description="Disordered" evidence="20">
    <location>
        <begin position="257"/>
        <end position="285"/>
    </location>
</feature>
<evidence type="ECO:0000256" key="1">
    <source>
        <dbReference type="ARBA" id="ARBA00000382"/>
    </source>
</evidence>
<gene>
    <name evidence="22" type="ORF">B0A50_06226</name>
</gene>
<name>A0A4U0TTN5_9PEZI</name>
<keyword evidence="8" id="KW-0964">Secreted</keyword>
<organism evidence="22 23">
    <name type="scientific">Salinomyces thailandicus</name>
    <dbReference type="NCBI Taxonomy" id="706561"/>
    <lineage>
        <taxon>Eukaryota</taxon>
        <taxon>Fungi</taxon>
        <taxon>Dikarya</taxon>
        <taxon>Ascomycota</taxon>
        <taxon>Pezizomycotina</taxon>
        <taxon>Dothideomycetes</taxon>
        <taxon>Dothideomycetidae</taxon>
        <taxon>Mycosphaerellales</taxon>
        <taxon>Teratosphaeriaceae</taxon>
        <taxon>Salinomyces</taxon>
    </lineage>
</organism>
<evidence type="ECO:0000256" key="2">
    <source>
        <dbReference type="ARBA" id="ARBA00004191"/>
    </source>
</evidence>
<sequence length="618" mass="66517">MSQAHGGFAAPAPDFDEDSDPFGMSTLRDIDNLYGSRMVISPSHEPEDRPFGAPRAAYAISPLPRAQRPYSPERQQPPFAYGGGPASYATPERPAHYSRNSQSSVAPLMASRPSPERHTPSPQRGQFVEPAAMPRGYSYREDGYEDFDPREIADDGEDSVMGSPRARREGRFGSAGVVGAGVGVAGGGMLRSFSTRDRSGAYGRVPGGGGGRDAEKSTWLEEQKSGGKKVKIIVGSIIALIVIAAIVGGAVGGVLASQSSSGKNNEDSSSSAVHSGSSSSSDGKDGLYDIDSKQVKALLHNDALHKVFPGMDYTPFNAQYPDCLSNPPDQNNITLDIAILSQLTPAVRLYGTDCNQTEMVLTAIDRLGYNSTLQLWLGVWLGNNATTNTRQLQQMYHILDNYPSTHFAGIIVGNEVLFREDLTETELGTQLTAVRQNLTARGISDLPIATSDLGDDWTKALAADTDIVMANVHPFFAGVTPEEAPGWTWKFWQTHDVVLTSAAESSRAGYPRHIISEVGWPSEGGNNCGTEDGCSNATAGAVASIANMNTFMDGWVCQALANGTSYFWFEAFDEPWKTIFDTKTDKWESKWGLMDPGRKVKDGLKIPDCGGKTVDKAY</sequence>
<dbReference type="EC" id="3.2.1.39" evidence="5"/>
<feature type="region of interest" description="Disordered" evidence="20">
    <location>
        <begin position="198"/>
        <end position="221"/>
    </location>
</feature>
<evidence type="ECO:0000256" key="16">
    <source>
        <dbReference type="ARBA" id="ARBA00037649"/>
    </source>
</evidence>
<keyword evidence="14" id="KW-0961">Cell wall biogenesis/degradation</keyword>
<keyword evidence="6" id="KW-1003">Cell membrane</keyword>